<dbReference type="PANTHER" id="PTHR11604">
    <property type="entry name" value="PROFILIN"/>
    <property type="match status" value="1"/>
</dbReference>
<accession>A0A9P1GUM8</accession>
<protein>
    <recommendedName>
        <fullName evidence="6">Profilin</fullName>
    </recommendedName>
</protein>
<keyword evidence="4 6" id="KW-0009">Actin-binding</keyword>
<sequence>MSWQAYIDSSGHLDKAAILSGLPEEGKALAKTLGGDTNAAYAEGFHIGTERYGKEGAVVVKTKQAIVIGHYGEQHVAGNAANVVERLADYLIGLGY</sequence>
<dbReference type="PANTHER" id="PTHR11604:SF0">
    <property type="entry name" value="PROFILIN"/>
    <property type="match status" value="1"/>
</dbReference>
<keyword evidence="5" id="KW-0206">Cytoskeleton</keyword>
<evidence type="ECO:0000313" key="7">
    <source>
        <dbReference type="EMBL" id="CAI4210587.1"/>
    </source>
</evidence>
<dbReference type="GO" id="GO:0005856">
    <property type="term" value="C:cytoskeleton"/>
    <property type="evidence" value="ECO:0007669"/>
    <property type="project" value="UniProtKB-SubCell"/>
</dbReference>
<reference evidence="7" key="1">
    <citation type="submission" date="2022-11" db="EMBL/GenBank/DDBJ databases">
        <authorList>
            <person name="Scott C."/>
            <person name="Bruce N."/>
        </authorList>
    </citation>
    <scope>NUCLEOTIDE SEQUENCE</scope>
</reference>
<dbReference type="SUPFAM" id="SSF55770">
    <property type="entry name" value="Profilin (actin-binding protein)"/>
    <property type="match status" value="1"/>
</dbReference>
<dbReference type="OrthoDB" id="421374at2759"/>
<evidence type="ECO:0000256" key="5">
    <source>
        <dbReference type="ARBA" id="ARBA00023212"/>
    </source>
</evidence>
<evidence type="ECO:0000256" key="6">
    <source>
        <dbReference type="RuleBase" id="RU003909"/>
    </source>
</evidence>
<gene>
    <name evidence="7" type="ORF">PPNO1_LOCUS389</name>
</gene>
<dbReference type="SMART" id="SM00392">
    <property type="entry name" value="PROF"/>
    <property type="match status" value="1"/>
</dbReference>
<name>A0A9P1GUM8_9PEZI</name>
<dbReference type="EMBL" id="CALLCH030000001">
    <property type="protein sequence ID" value="CAI4210587.1"/>
    <property type="molecule type" value="Genomic_DNA"/>
</dbReference>
<dbReference type="InterPro" id="IPR048278">
    <property type="entry name" value="PFN"/>
</dbReference>
<keyword evidence="3" id="KW-0963">Cytoplasm</keyword>
<dbReference type="PROSITE" id="PS00414">
    <property type="entry name" value="PROFILIN"/>
    <property type="match status" value="1"/>
</dbReference>
<dbReference type="AlphaFoldDB" id="A0A9P1GUM8"/>
<evidence type="ECO:0000256" key="3">
    <source>
        <dbReference type="ARBA" id="ARBA00022490"/>
    </source>
</evidence>
<evidence type="ECO:0000256" key="2">
    <source>
        <dbReference type="ARBA" id="ARBA00010058"/>
    </source>
</evidence>
<keyword evidence="8" id="KW-1185">Reference proteome</keyword>
<dbReference type="Proteomes" id="UP000838763">
    <property type="component" value="Unassembled WGS sequence"/>
</dbReference>
<comment type="caution">
    <text evidence="7">The sequence shown here is derived from an EMBL/GenBank/DDBJ whole genome shotgun (WGS) entry which is preliminary data.</text>
</comment>
<comment type="similarity">
    <text evidence="2 6">Belongs to the profilin family.</text>
</comment>
<organism evidence="7 8">
    <name type="scientific">Parascedosporium putredinis</name>
    <dbReference type="NCBI Taxonomy" id="1442378"/>
    <lineage>
        <taxon>Eukaryota</taxon>
        <taxon>Fungi</taxon>
        <taxon>Dikarya</taxon>
        <taxon>Ascomycota</taxon>
        <taxon>Pezizomycotina</taxon>
        <taxon>Sordariomycetes</taxon>
        <taxon>Hypocreomycetidae</taxon>
        <taxon>Microascales</taxon>
        <taxon>Microascaceae</taxon>
        <taxon>Parascedosporium</taxon>
    </lineage>
</organism>
<comment type="subcellular location">
    <subcellularLocation>
        <location evidence="1">Cytoplasm</location>
        <location evidence="1">Cytoskeleton</location>
    </subcellularLocation>
</comment>
<evidence type="ECO:0000313" key="8">
    <source>
        <dbReference type="Proteomes" id="UP000838763"/>
    </source>
</evidence>
<dbReference type="GO" id="GO:0003785">
    <property type="term" value="F:actin monomer binding"/>
    <property type="evidence" value="ECO:0007669"/>
    <property type="project" value="TreeGrafter"/>
</dbReference>
<dbReference type="InterPro" id="IPR027310">
    <property type="entry name" value="Profilin_CS"/>
</dbReference>
<proteinExistence type="inferred from homology"/>
<dbReference type="Pfam" id="PF00235">
    <property type="entry name" value="Profilin"/>
    <property type="match status" value="1"/>
</dbReference>
<dbReference type="Gene3D" id="3.30.450.30">
    <property type="entry name" value="Dynein light chain 2a, cytoplasmic"/>
    <property type="match status" value="1"/>
</dbReference>
<evidence type="ECO:0000256" key="1">
    <source>
        <dbReference type="ARBA" id="ARBA00004245"/>
    </source>
</evidence>
<dbReference type="InterPro" id="IPR036140">
    <property type="entry name" value="PFN_sf"/>
</dbReference>
<evidence type="ECO:0000256" key="4">
    <source>
        <dbReference type="ARBA" id="ARBA00023203"/>
    </source>
</evidence>
<dbReference type="InterPro" id="IPR005455">
    <property type="entry name" value="PFN_euk"/>
</dbReference>
<dbReference type="GO" id="GO:0005938">
    <property type="term" value="C:cell cortex"/>
    <property type="evidence" value="ECO:0007669"/>
    <property type="project" value="TreeGrafter"/>
</dbReference>